<reference evidence="1" key="1">
    <citation type="submission" date="2023-03" db="EMBL/GenBank/DDBJ databases">
        <title>Massive genome expansion in bonnet fungi (Mycena s.s.) driven by repeated elements and novel gene families across ecological guilds.</title>
        <authorList>
            <consortium name="Lawrence Berkeley National Laboratory"/>
            <person name="Harder C.B."/>
            <person name="Miyauchi S."/>
            <person name="Viragh M."/>
            <person name="Kuo A."/>
            <person name="Thoen E."/>
            <person name="Andreopoulos B."/>
            <person name="Lu D."/>
            <person name="Skrede I."/>
            <person name="Drula E."/>
            <person name="Henrissat B."/>
            <person name="Morin E."/>
            <person name="Kohler A."/>
            <person name="Barry K."/>
            <person name="LaButti K."/>
            <person name="Morin E."/>
            <person name="Salamov A."/>
            <person name="Lipzen A."/>
            <person name="Mereny Z."/>
            <person name="Hegedus B."/>
            <person name="Baldrian P."/>
            <person name="Stursova M."/>
            <person name="Weitz H."/>
            <person name="Taylor A."/>
            <person name="Grigoriev I.V."/>
            <person name="Nagy L.G."/>
            <person name="Martin F."/>
            <person name="Kauserud H."/>
        </authorList>
    </citation>
    <scope>NUCLEOTIDE SEQUENCE</scope>
    <source>
        <strain evidence="1">9284</strain>
    </source>
</reference>
<accession>A0AAD7BHN7</accession>
<keyword evidence="2" id="KW-1185">Reference proteome</keyword>
<proteinExistence type="predicted"/>
<sequence>MIAQPTHGQGANALHRVLRFPSFEHLVKFTHATRSLSGGTITVFPNYDADIYLQSPEGVTRTLIRLAVETETAYLSTVGTALPGVPYVKPFYKVMSLEYMHFMTSQLKINHGPVPPRAQKVLVPPENLRLTPAPPVSAAWPHQPLVKKDLRLYLRRLVCSGWAIMPLKTRAPELQGLPSLYRAYYFRDYATAREFFHMVVSRMPVPAQGSEEGVEVRLVYAWTQFPYKVCVWSISELDTSALPSADDLVPPPSPSASRIPTATRYGISHADIRFAIQLESEVITQWAGKADRSATRNRWFPTKLWQIWGTGYKRWYGGRGVAEPGEYIR</sequence>
<organism evidence="1 2">
    <name type="scientific">Roridomyces roridus</name>
    <dbReference type="NCBI Taxonomy" id="1738132"/>
    <lineage>
        <taxon>Eukaryota</taxon>
        <taxon>Fungi</taxon>
        <taxon>Dikarya</taxon>
        <taxon>Basidiomycota</taxon>
        <taxon>Agaricomycotina</taxon>
        <taxon>Agaricomycetes</taxon>
        <taxon>Agaricomycetidae</taxon>
        <taxon>Agaricales</taxon>
        <taxon>Marasmiineae</taxon>
        <taxon>Mycenaceae</taxon>
        <taxon>Roridomyces</taxon>
    </lineage>
</organism>
<evidence type="ECO:0000313" key="2">
    <source>
        <dbReference type="Proteomes" id="UP001221142"/>
    </source>
</evidence>
<dbReference type="EMBL" id="JARKIF010000016">
    <property type="protein sequence ID" value="KAJ7621123.1"/>
    <property type="molecule type" value="Genomic_DNA"/>
</dbReference>
<gene>
    <name evidence="1" type="ORF">FB45DRAFT_928438</name>
</gene>
<protein>
    <submittedName>
        <fullName evidence="1">Uncharacterized protein</fullName>
    </submittedName>
</protein>
<dbReference type="Proteomes" id="UP001221142">
    <property type="component" value="Unassembled WGS sequence"/>
</dbReference>
<comment type="caution">
    <text evidence="1">The sequence shown here is derived from an EMBL/GenBank/DDBJ whole genome shotgun (WGS) entry which is preliminary data.</text>
</comment>
<name>A0AAD7BHN7_9AGAR</name>
<evidence type="ECO:0000313" key="1">
    <source>
        <dbReference type="EMBL" id="KAJ7621123.1"/>
    </source>
</evidence>
<dbReference type="AlphaFoldDB" id="A0AAD7BHN7"/>